<dbReference type="Proteomes" id="UP001177943">
    <property type="component" value="Chromosome"/>
</dbReference>
<reference evidence="2" key="1">
    <citation type="submission" date="2023-05" db="EMBL/GenBank/DDBJ databases">
        <title>Comparative genomics of Bacillaceae isolates and their secondary metabolite potential.</title>
        <authorList>
            <person name="Song L."/>
            <person name="Nielsen L.J."/>
            <person name="Mohite O."/>
            <person name="Xu X."/>
            <person name="Weber T."/>
            <person name="Kovacs A.T."/>
        </authorList>
    </citation>
    <scope>NUCLEOTIDE SEQUENCE</scope>
    <source>
        <strain evidence="2">B2_4</strain>
    </source>
</reference>
<name>A0AA95KU97_9BACL</name>
<evidence type="ECO:0000259" key="1">
    <source>
        <dbReference type="Pfam" id="PF13021"/>
    </source>
</evidence>
<evidence type="ECO:0000313" key="3">
    <source>
        <dbReference type="Proteomes" id="UP001177943"/>
    </source>
</evidence>
<dbReference type="AlphaFoldDB" id="A0AA95KU97"/>
<feature type="domain" description="DUF3885" evidence="1">
    <location>
        <begin position="7"/>
        <end position="201"/>
    </location>
</feature>
<accession>A0AA95KU97</accession>
<sequence length="213" mass="25249">MDSNEQLNNFLNTFFENVDLKSPLFYNYPTGIRFDLASDIEDKVLRTTQIEHRFLKIWEAINKSSDLIYFIVFIDCWKGNPQSAFEKDIAELYNTLFNKDTDNVSLLKQDYRYPDPDDTDEVKTFRYCIKVMNIDFDVKKFISVFSGTGEQTALGDFFIINETKKVIIHPYDIRGMDIISNDLKILKDIYTIHNEWILEFDRDKIDKIFKPIE</sequence>
<dbReference type="InterPro" id="IPR024976">
    <property type="entry name" value="DUF3885"/>
</dbReference>
<gene>
    <name evidence="2" type="ORF">QNH46_03520</name>
</gene>
<dbReference type="EMBL" id="CP126084">
    <property type="protein sequence ID" value="WHX49763.1"/>
    <property type="molecule type" value="Genomic_DNA"/>
</dbReference>
<protein>
    <submittedName>
        <fullName evidence="2">DUF3885 domain-containing protein</fullName>
    </submittedName>
</protein>
<dbReference type="RefSeq" id="WP_283926948.1">
    <property type="nucleotide sequence ID" value="NZ_CP126084.1"/>
</dbReference>
<evidence type="ECO:0000313" key="2">
    <source>
        <dbReference type="EMBL" id="WHX49763.1"/>
    </source>
</evidence>
<dbReference type="KEGG" id="pwn:QNH46_03520"/>
<dbReference type="Pfam" id="PF13021">
    <property type="entry name" value="DUF3885"/>
    <property type="match status" value="1"/>
</dbReference>
<proteinExistence type="predicted"/>
<organism evidence="2 3">
    <name type="scientific">Paenibacillus woosongensis</name>
    <dbReference type="NCBI Taxonomy" id="307580"/>
    <lineage>
        <taxon>Bacteria</taxon>
        <taxon>Bacillati</taxon>
        <taxon>Bacillota</taxon>
        <taxon>Bacilli</taxon>
        <taxon>Bacillales</taxon>
        <taxon>Paenibacillaceae</taxon>
        <taxon>Paenibacillus</taxon>
    </lineage>
</organism>